<feature type="region of interest" description="Disordered" evidence="1">
    <location>
        <begin position="360"/>
        <end position="498"/>
    </location>
</feature>
<evidence type="ECO:0000313" key="4">
    <source>
        <dbReference type="Proteomes" id="UP001611415"/>
    </source>
</evidence>
<gene>
    <name evidence="3" type="ORF">ACH49W_08925</name>
</gene>
<feature type="compositionally biased region" description="Polar residues" evidence="1">
    <location>
        <begin position="472"/>
        <end position="481"/>
    </location>
</feature>
<feature type="compositionally biased region" description="Basic and acidic residues" evidence="1">
    <location>
        <begin position="451"/>
        <end position="460"/>
    </location>
</feature>
<evidence type="ECO:0000313" key="3">
    <source>
        <dbReference type="EMBL" id="MFI2473488.1"/>
    </source>
</evidence>
<comment type="caution">
    <text evidence="3">The sequence shown here is derived from an EMBL/GenBank/DDBJ whole genome shotgun (WGS) entry which is preliminary data.</text>
</comment>
<feature type="compositionally biased region" description="Basic and acidic residues" evidence="1">
    <location>
        <begin position="306"/>
        <end position="315"/>
    </location>
</feature>
<dbReference type="Proteomes" id="UP001611415">
    <property type="component" value="Unassembled WGS sequence"/>
</dbReference>
<feature type="compositionally biased region" description="Basic and acidic residues" evidence="1">
    <location>
        <begin position="281"/>
        <end position="293"/>
    </location>
</feature>
<accession>A0ABW7WXE2</accession>
<evidence type="ECO:0000259" key="2">
    <source>
        <dbReference type="Pfam" id="PF08378"/>
    </source>
</evidence>
<dbReference type="Pfam" id="PF08378">
    <property type="entry name" value="NERD"/>
    <property type="match status" value="1"/>
</dbReference>
<organism evidence="3 4">
    <name type="scientific">Nocardia xishanensis</name>
    <dbReference type="NCBI Taxonomy" id="238964"/>
    <lineage>
        <taxon>Bacteria</taxon>
        <taxon>Bacillati</taxon>
        <taxon>Actinomycetota</taxon>
        <taxon>Actinomycetes</taxon>
        <taxon>Mycobacteriales</taxon>
        <taxon>Nocardiaceae</taxon>
        <taxon>Nocardia</taxon>
    </lineage>
</organism>
<reference evidence="3 4" key="1">
    <citation type="submission" date="2024-10" db="EMBL/GenBank/DDBJ databases">
        <title>The Natural Products Discovery Center: Release of the First 8490 Sequenced Strains for Exploring Actinobacteria Biosynthetic Diversity.</title>
        <authorList>
            <person name="Kalkreuter E."/>
            <person name="Kautsar S.A."/>
            <person name="Yang D."/>
            <person name="Bader C.D."/>
            <person name="Teijaro C.N."/>
            <person name="Fluegel L."/>
            <person name="Davis C.M."/>
            <person name="Simpson J.R."/>
            <person name="Lauterbach L."/>
            <person name="Steele A.D."/>
            <person name="Gui C."/>
            <person name="Meng S."/>
            <person name="Li G."/>
            <person name="Viehrig K."/>
            <person name="Ye F."/>
            <person name="Su P."/>
            <person name="Kiefer A.F."/>
            <person name="Nichols A."/>
            <person name="Cepeda A.J."/>
            <person name="Yan W."/>
            <person name="Fan B."/>
            <person name="Jiang Y."/>
            <person name="Adhikari A."/>
            <person name="Zheng C.-J."/>
            <person name="Schuster L."/>
            <person name="Cowan T.M."/>
            <person name="Smanski M.J."/>
            <person name="Chevrette M.G."/>
            <person name="De Carvalho L.P.S."/>
            <person name="Shen B."/>
        </authorList>
    </citation>
    <scope>NUCLEOTIDE SEQUENCE [LARGE SCALE GENOMIC DNA]</scope>
    <source>
        <strain evidence="3 4">NPDC019275</strain>
    </source>
</reference>
<feature type="domain" description="NERD" evidence="2">
    <location>
        <begin position="80"/>
        <end position="203"/>
    </location>
</feature>
<proteinExistence type="predicted"/>
<feature type="region of interest" description="Disordered" evidence="1">
    <location>
        <begin position="281"/>
        <end position="327"/>
    </location>
</feature>
<evidence type="ECO:0000256" key="1">
    <source>
        <dbReference type="SAM" id="MobiDB-lite"/>
    </source>
</evidence>
<dbReference type="EMBL" id="JBIRYO010000004">
    <property type="protein sequence ID" value="MFI2473488.1"/>
    <property type="molecule type" value="Genomic_DNA"/>
</dbReference>
<name>A0ABW7WXE2_9NOCA</name>
<feature type="compositionally biased region" description="Basic and acidic residues" evidence="1">
    <location>
        <begin position="360"/>
        <end position="374"/>
    </location>
</feature>
<keyword evidence="4" id="KW-1185">Reference proteome</keyword>
<dbReference type="RefSeq" id="WP_397092123.1">
    <property type="nucleotide sequence ID" value="NZ_JBIRYO010000004.1"/>
</dbReference>
<feature type="compositionally biased region" description="Polar residues" evidence="1">
    <location>
        <begin position="438"/>
        <end position="447"/>
    </location>
</feature>
<sequence>MWPNRSLGLSNSGRYSFQLAIVDRHARHASPCVANALLLQCLSIREASRRRITLSRRLAWTRWRWPSMLVINERTAMPRSEQRVLEWMRTWTGQYVIVGLAISGCYIPERDHSGRAQEADLLVITPRAVVVLEVKGMAPDASAGTLTVQANGRWRLSGFEGDPIHVREQDTSPFDQVTNNVFNLKALVSKRHPDAFVDGLVVVVPPRESTVTLNVESRRHGCGVVLGSTPGELRAWFHRTAGRRFVWTAEDVHALLEELNFGDKVTVEGLVAEGFPRERKPLLDKVPDRRPREQQPPWIEPDPDVEPIRTPRRSEGGGQAPLIEPEDAERAEVAFPRSTDVPALTPEDGAEAAHAAVALETHRSSHSDEADTRPSPEGLVLVEGDIDPSGSEQAATRPSPEGLVLVEGDIDPSGSEQAATRPSPEGLVLVEGDIDPSGSEQAATSSGHVVLIKDDPRPARAEYPSSALPDSATESQFTDRWSSWILPEAETPRPRATSAEIREPVWLTPEVEPQPLRRLRPAPAPETRPSVAILGRTISLPQTWEGTGVSSMLRDNHRAQQLAACAVVALTLCAIWLMASTCSARPDSSTEPPRPVSQSEVVPPPAPVAEQSGAGPMAVPPVCFPFPPEC</sequence>
<protein>
    <submittedName>
        <fullName evidence="3">NERD domain-containing protein</fullName>
    </submittedName>
</protein>
<dbReference type="InterPro" id="IPR011528">
    <property type="entry name" value="NERD"/>
</dbReference>
<feature type="region of interest" description="Disordered" evidence="1">
    <location>
        <begin position="584"/>
        <end position="618"/>
    </location>
</feature>